<evidence type="ECO:0000259" key="2">
    <source>
        <dbReference type="PROSITE" id="PS50995"/>
    </source>
</evidence>
<reference evidence="4" key="1">
    <citation type="journal article" date="2019" name="Int. J. Syst. Evol. Microbiol.">
        <title>The Global Catalogue of Microorganisms (GCM) 10K type strain sequencing project: providing services to taxonomists for standard genome sequencing and annotation.</title>
        <authorList>
            <consortium name="The Broad Institute Genomics Platform"/>
            <consortium name="The Broad Institute Genome Sequencing Center for Infectious Disease"/>
            <person name="Wu L."/>
            <person name="Ma J."/>
        </authorList>
    </citation>
    <scope>NUCLEOTIDE SEQUENCE [LARGE SCALE GENOMIC DNA]</scope>
    <source>
        <strain evidence="4">CGMCC 1.15399</strain>
    </source>
</reference>
<keyword evidence="4" id="KW-1185">Reference proteome</keyword>
<dbReference type="RefSeq" id="WP_219528891.1">
    <property type="nucleotide sequence ID" value="NZ_JAHKRM010000005.1"/>
</dbReference>
<gene>
    <name evidence="3" type="ORF">ACFSJ0_48225</name>
</gene>
<dbReference type="SMART" id="SM00347">
    <property type="entry name" value="HTH_MARR"/>
    <property type="match status" value="1"/>
</dbReference>
<feature type="compositionally biased region" description="Polar residues" evidence="1">
    <location>
        <begin position="159"/>
        <end position="171"/>
    </location>
</feature>
<evidence type="ECO:0000256" key="1">
    <source>
        <dbReference type="SAM" id="MobiDB-lite"/>
    </source>
</evidence>
<dbReference type="Proteomes" id="UP001597097">
    <property type="component" value="Unassembled WGS sequence"/>
</dbReference>
<comment type="caution">
    <text evidence="3">The sequence shown here is derived from an EMBL/GenBank/DDBJ whole genome shotgun (WGS) entry which is preliminary data.</text>
</comment>
<dbReference type="EMBL" id="JBHUCM010000045">
    <property type="protein sequence ID" value="MFD1544905.1"/>
    <property type="molecule type" value="Genomic_DNA"/>
</dbReference>
<dbReference type="PANTHER" id="PTHR33164">
    <property type="entry name" value="TRANSCRIPTIONAL REGULATOR, MARR FAMILY"/>
    <property type="match status" value="1"/>
</dbReference>
<name>A0ABW4GQI5_9ACTN</name>
<proteinExistence type="predicted"/>
<evidence type="ECO:0000313" key="3">
    <source>
        <dbReference type="EMBL" id="MFD1544905.1"/>
    </source>
</evidence>
<dbReference type="Pfam" id="PF12802">
    <property type="entry name" value="MarR_2"/>
    <property type="match status" value="1"/>
</dbReference>
<dbReference type="InterPro" id="IPR039422">
    <property type="entry name" value="MarR/SlyA-like"/>
</dbReference>
<feature type="region of interest" description="Disordered" evidence="1">
    <location>
        <begin position="148"/>
        <end position="171"/>
    </location>
</feature>
<evidence type="ECO:0000313" key="4">
    <source>
        <dbReference type="Proteomes" id="UP001597097"/>
    </source>
</evidence>
<accession>A0ABW4GQI5</accession>
<dbReference type="PROSITE" id="PS50995">
    <property type="entry name" value="HTH_MARR_2"/>
    <property type="match status" value="1"/>
</dbReference>
<organism evidence="3 4">
    <name type="scientific">Nonomuraea guangzhouensis</name>
    <dbReference type="NCBI Taxonomy" id="1291555"/>
    <lineage>
        <taxon>Bacteria</taxon>
        <taxon>Bacillati</taxon>
        <taxon>Actinomycetota</taxon>
        <taxon>Actinomycetes</taxon>
        <taxon>Streptosporangiales</taxon>
        <taxon>Streptosporangiaceae</taxon>
        <taxon>Nonomuraea</taxon>
    </lineage>
</organism>
<dbReference type="InterPro" id="IPR000835">
    <property type="entry name" value="HTH_MarR-typ"/>
</dbReference>
<dbReference type="PANTHER" id="PTHR33164:SF57">
    <property type="entry name" value="MARR-FAMILY TRANSCRIPTIONAL REGULATOR"/>
    <property type="match status" value="1"/>
</dbReference>
<feature type="domain" description="HTH marR-type" evidence="2">
    <location>
        <begin position="10"/>
        <end position="142"/>
    </location>
</feature>
<sequence length="171" mass="19347">MTDRDRDEYYEVWLEILGRTSRPRFVELLLDRAGVTLDADLCRYLVHIDLRGPIGVLELAELAEHNHPKSSRSLARLEQLGLITRASAPHDRRIKTASITAEGHRIVEAINQGRRRILQEVFADWSEHDQTELARLTRRFSDAMATLVDAQDPAPAKTDATNSRAAPRQGS</sequence>
<protein>
    <submittedName>
        <fullName evidence="3">MarR family winged helix-turn-helix transcriptional regulator</fullName>
    </submittedName>
</protein>